<dbReference type="RefSeq" id="WP_146869145.1">
    <property type="nucleotide sequence ID" value="NZ_BKBC01000068.1"/>
</dbReference>
<dbReference type="Gene3D" id="3.60.21.10">
    <property type="match status" value="2"/>
</dbReference>
<dbReference type="EMBL" id="WOFV02000010">
    <property type="protein sequence ID" value="NAS17244.1"/>
    <property type="molecule type" value="Genomic_DNA"/>
</dbReference>
<protein>
    <submittedName>
        <fullName evidence="7">2',3'-cyclic-nucleotide 2'-phosphodiesterase</fullName>
    </submittedName>
</protein>
<dbReference type="Pfam" id="PF00149">
    <property type="entry name" value="Metallophos"/>
    <property type="match status" value="2"/>
</dbReference>
<feature type="domain" description="5'-Nucleotidase C-terminal" evidence="6">
    <location>
        <begin position="365"/>
        <end position="534"/>
    </location>
</feature>
<evidence type="ECO:0000256" key="1">
    <source>
        <dbReference type="ARBA" id="ARBA00022729"/>
    </source>
</evidence>
<feature type="repeat" description="Cell wall-binding" evidence="3">
    <location>
        <begin position="1201"/>
        <end position="1221"/>
    </location>
</feature>
<accession>A0A512TRW7</accession>
<dbReference type="SUPFAM" id="SSF69360">
    <property type="entry name" value="Cell wall binding repeat"/>
    <property type="match status" value="1"/>
</dbReference>
<gene>
    <name evidence="7" type="ORF">CBU02nite_34610</name>
    <name evidence="8" type="ORF">GND98_005015</name>
</gene>
<feature type="domain" description="Calcineurin-like phosphoesterase" evidence="5">
    <location>
        <begin position="77"/>
        <end position="281"/>
    </location>
</feature>
<evidence type="ECO:0000256" key="2">
    <source>
        <dbReference type="ARBA" id="ARBA00022737"/>
    </source>
</evidence>
<proteinExistence type="predicted"/>
<dbReference type="GO" id="GO:0009166">
    <property type="term" value="P:nucleotide catabolic process"/>
    <property type="evidence" value="ECO:0007669"/>
    <property type="project" value="InterPro"/>
</dbReference>
<dbReference type="Gene3D" id="3.90.780.10">
    <property type="entry name" value="5'-Nucleotidase, C-terminal domain"/>
    <property type="match status" value="2"/>
</dbReference>
<evidence type="ECO:0000259" key="6">
    <source>
        <dbReference type="Pfam" id="PF02872"/>
    </source>
</evidence>
<dbReference type="GO" id="GO:0046872">
    <property type="term" value="F:metal ion binding"/>
    <property type="evidence" value="ECO:0007669"/>
    <property type="project" value="InterPro"/>
</dbReference>
<evidence type="ECO:0000313" key="9">
    <source>
        <dbReference type="Proteomes" id="UP000321089"/>
    </source>
</evidence>
<dbReference type="PRINTS" id="PR01607">
    <property type="entry name" value="APYRASEFAMLY"/>
</dbReference>
<evidence type="ECO:0000313" key="10">
    <source>
        <dbReference type="Proteomes" id="UP000474042"/>
    </source>
</evidence>
<dbReference type="InterPro" id="IPR018337">
    <property type="entry name" value="Cell_wall/Cho-bd_repeat"/>
</dbReference>
<dbReference type="InterPro" id="IPR004843">
    <property type="entry name" value="Calcineurin-like_PHP"/>
</dbReference>
<feature type="repeat" description="Cell wall-binding" evidence="3">
    <location>
        <begin position="1222"/>
        <end position="1242"/>
    </location>
</feature>
<feature type="repeat" description="Cell wall-binding" evidence="3">
    <location>
        <begin position="1243"/>
        <end position="1263"/>
    </location>
</feature>
<evidence type="ECO:0000259" key="5">
    <source>
        <dbReference type="Pfam" id="PF00149"/>
    </source>
</evidence>
<dbReference type="EMBL" id="BKBC01000068">
    <property type="protein sequence ID" value="GEQ22955.1"/>
    <property type="molecule type" value="Genomic_DNA"/>
</dbReference>
<dbReference type="InterPro" id="IPR036907">
    <property type="entry name" value="5'-Nucleotdase_C_sf"/>
</dbReference>
<dbReference type="SUPFAM" id="SSF55816">
    <property type="entry name" value="5'-nucleotidase (syn. UDP-sugar hydrolase), C-terminal domain"/>
    <property type="match status" value="2"/>
</dbReference>
<dbReference type="Proteomes" id="UP000321089">
    <property type="component" value="Unassembled WGS sequence"/>
</dbReference>
<comment type="caution">
    <text evidence="7">The sequence shown here is derived from an EMBL/GenBank/DDBJ whole genome shotgun (WGS) entry which is preliminary data.</text>
</comment>
<dbReference type="GO" id="GO:0016788">
    <property type="term" value="F:hydrolase activity, acting on ester bonds"/>
    <property type="evidence" value="ECO:0007669"/>
    <property type="project" value="InterPro"/>
</dbReference>
<feature type="domain" description="5'-Nucleotidase C-terminal" evidence="6">
    <location>
        <begin position="893"/>
        <end position="1056"/>
    </location>
</feature>
<dbReference type="PROSITE" id="PS51170">
    <property type="entry name" value="CW"/>
    <property type="match status" value="4"/>
</dbReference>
<feature type="repeat" description="Cell wall-binding" evidence="3">
    <location>
        <begin position="1181"/>
        <end position="1200"/>
    </location>
</feature>
<dbReference type="InterPro" id="IPR006179">
    <property type="entry name" value="5_nucleotidase/apyrase"/>
</dbReference>
<keyword evidence="1" id="KW-0732">Signal</keyword>
<feature type="domain" description="Calcineurin-like phosphoesterase" evidence="5">
    <location>
        <begin position="584"/>
        <end position="815"/>
    </location>
</feature>
<dbReference type="Pfam" id="PF02872">
    <property type="entry name" value="5_nucleotid_C"/>
    <property type="match status" value="2"/>
</dbReference>
<dbReference type="Gene3D" id="2.10.270.20">
    <property type="match status" value="1"/>
</dbReference>
<dbReference type="Proteomes" id="UP000474042">
    <property type="component" value="Unassembled WGS sequence"/>
</dbReference>
<keyword evidence="2" id="KW-0677">Repeat</keyword>
<dbReference type="PANTHER" id="PTHR11575:SF6">
    <property type="entry name" value="2',3'-CYCLIC-NUCLEOTIDE 2'-PHOSPHODIESTERASE_3'-NUCLEOTIDASE"/>
    <property type="match status" value="1"/>
</dbReference>
<dbReference type="Pfam" id="PF19127">
    <property type="entry name" value="Choline_bind_3"/>
    <property type="match status" value="2"/>
</dbReference>
<evidence type="ECO:0000256" key="4">
    <source>
        <dbReference type="SAM" id="MobiDB-lite"/>
    </source>
</evidence>
<dbReference type="InterPro" id="IPR029052">
    <property type="entry name" value="Metallo-depent_PP-like"/>
</dbReference>
<feature type="compositionally biased region" description="Low complexity" evidence="4">
    <location>
        <begin position="1116"/>
        <end position="1146"/>
    </location>
</feature>
<organism evidence="7 9">
    <name type="scientific">Clostridium butyricum</name>
    <dbReference type="NCBI Taxonomy" id="1492"/>
    <lineage>
        <taxon>Bacteria</taxon>
        <taxon>Bacillati</taxon>
        <taxon>Bacillota</taxon>
        <taxon>Clostridia</taxon>
        <taxon>Eubacteriales</taxon>
        <taxon>Clostridiaceae</taxon>
        <taxon>Clostridium</taxon>
    </lineage>
</organism>
<reference evidence="8 10" key="2">
    <citation type="submission" date="2020-01" db="EMBL/GenBank/DDBJ databases">
        <title>Genome sequence of a 1,3-propanediol producer, Clostridium butyricum S3.</title>
        <authorList>
            <person name="Zhou J."/>
        </authorList>
    </citation>
    <scope>NUCLEOTIDE SEQUENCE [LARGE SCALE GENOMIC DNA]</scope>
    <source>
        <strain evidence="8 10">S3</strain>
    </source>
</reference>
<dbReference type="Gene3D" id="2.10.270.10">
    <property type="entry name" value="Cholin Binding"/>
    <property type="match status" value="1"/>
</dbReference>
<evidence type="ECO:0000256" key="3">
    <source>
        <dbReference type="PROSITE-ProRule" id="PRU00591"/>
    </source>
</evidence>
<name>A0A512TRW7_CLOBU</name>
<feature type="region of interest" description="Disordered" evidence="4">
    <location>
        <begin position="1113"/>
        <end position="1152"/>
    </location>
</feature>
<dbReference type="PROSITE" id="PS00786">
    <property type="entry name" value="5_NUCLEOTIDASE_2"/>
    <property type="match status" value="1"/>
</dbReference>
<reference evidence="7 9" key="1">
    <citation type="submission" date="2019-07" db="EMBL/GenBank/DDBJ databases">
        <title>Whole genome shotgun sequence of Clostridium butyricum NBRC 3858.</title>
        <authorList>
            <person name="Hosoyama A."/>
            <person name="Uohara A."/>
            <person name="Ohji S."/>
            <person name="Ichikawa N."/>
        </authorList>
    </citation>
    <scope>NUCLEOTIDE SEQUENCE [LARGE SCALE GENOMIC DNA]</scope>
    <source>
        <strain evidence="7 9">NBRC 3858</strain>
    </source>
</reference>
<dbReference type="InterPro" id="IPR006146">
    <property type="entry name" value="5'-Nucleotdase_CS"/>
</dbReference>
<dbReference type="PANTHER" id="PTHR11575">
    <property type="entry name" value="5'-NUCLEOTIDASE-RELATED"/>
    <property type="match status" value="1"/>
</dbReference>
<dbReference type="GO" id="GO:0030288">
    <property type="term" value="C:outer membrane-bounded periplasmic space"/>
    <property type="evidence" value="ECO:0007669"/>
    <property type="project" value="TreeGrafter"/>
</dbReference>
<dbReference type="SUPFAM" id="SSF56300">
    <property type="entry name" value="Metallo-dependent phosphatases"/>
    <property type="match status" value="2"/>
</dbReference>
<evidence type="ECO:0000313" key="7">
    <source>
        <dbReference type="EMBL" id="GEQ22955.1"/>
    </source>
</evidence>
<sequence>MSRKKNKIISFLLVFLLMILNFTSIGSIRVANAQSKNLNEETKANNSLLSNETMDKDVTSSAAVKKTLTSDGKVLDIVEITDFHGQLKDSKDNLQIGAALAEKVKEVKASNENTLIIGGGDLYQGTPVSNVLKGVPVQKVLSEMGMEVTTLGNHEFDWGLDTIDNTTMDGANYSIVCSNLYKKNSNERKYDPYKIINKNGIRIAVIGGILNDVSSIVLPANIKDYEVKDLASEINKCADEIKEKDLADVTIAVVHEGKDPLNNVVKNLNGNVDAVFGGHSHSIYDDVVSDSTGKQIPVLNACNAGKGYIDLKIKLDDNNKVTGFSSKGTNWNAVSVNSDTKLDPEAKEIVNQAYDDIGSTFNEVIGHDEVQYTSTQKGEPFGESELGNWMADVVKNKAAADIGIVNNGGIRLSPIQDGDITVGTIFKVMPFDNTITTVKMNGAQLKKLVEQGIADNTGKGLQISGVKITYDNTKQSYVMPVKDSNGNIIKQEIEGERVKSIVWEKDNSEIKDTDVFTVAAPDFVSTGGDNFTEFTVDDVKSTYVDSHILVRDALLESVKENNKIVVNMNNRIVNEPSASSSAISIVATSDIHGNVLNFDYSTNAAPSKGMGLAKVSTYVKNLRGNNPNVMLIDNGDMIQGTPLSYYYNMIDKTSPYPISKVMGAMGYDTETLGNHEFNYGLDTLNRFMDSQKSEGINILSANIYDENNNNFVNPYYIKSFNIDGNTVKVGILGLTTKCIPNWEDPEHYKGLHFNDLVSEAKKYVPIMKNDGADIVIVAAHSGEEGAADTITENQVKAIATEVSGIDAIVAGHAHSTFTDNSLKNPDGKIVPVIEPGKWGNNISQIDIQLDSNKVKSISTKNVAMDSSIAEDSDIVSIIAPYQEKTLKYTSTIIGKSTGEFSGKDQTAKPTAIMDLINKVQANAAGTQLSIAAPLSASAYIPSGDITIKDVMGVYVFENYLYGIKMTGKQIKTWLEYSARYYKQATNENDPIVKDPNLNVPDYNLDQLYGATYDIDLTKPVESRIVNLKYNGKLIKDTDTFTVAINDYRYNGGGGFMKEAGISNTDPSIVTYSSAKKLGDDGQVRSLMTSYIKEKGVITPDCTNNWKLSTKEVKAETSNSSSGSSHHSSSNDSDTSSIITDSGNTITNPNNPASNSNQIIKNIWISNEGKWYYKDEDGNVISNSWKNIGGVWYYFNLDSTMQVGWFKDKDNNWYYLQDSGAMKVGWFEDNDGKWYYLQTNGAMKVGWFLDSDGRWYYLMDNGQMAENQLINGYYLNSNGEWVA</sequence>
<dbReference type="GO" id="GO:0000166">
    <property type="term" value="F:nucleotide binding"/>
    <property type="evidence" value="ECO:0007669"/>
    <property type="project" value="InterPro"/>
</dbReference>
<dbReference type="CDD" id="cd00845">
    <property type="entry name" value="MPP_UshA_N_like"/>
    <property type="match status" value="1"/>
</dbReference>
<evidence type="ECO:0000313" key="8">
    <source>
        <dbReference type="EMBL" id="NAS17244.1"/>
    </source>
</evidence>
<dbReference type="InterPro" id="IPR008334">
    <property type="entry name" value="5'-Nucleotdase_C"/>
</dbReference>